<organism evidence="1 2">
    <name type="scientific">Methanocella conradii (strain DSM 24694 / JCM 17849 / CGMCC 1.5162 / HZ254)</name>
    <dbReference type="NCBI Taxonomy" id="1041930"/>
    <lineage>
        <taxon>Archaea</taxon>
        <taxon>Methanobacteriati</taxon>
        <taxon>Methanobacteriota</taxon>
        <taxon>Stenosarchaea group</taxon>
        <taxon>Methanomicrobia</taxon>
        <taxon>Methanocellales</taxon>
        <taxon>Methanocellaceae</taxon>
        <taxon>Methanocella</taxon>
    </lineage>
</organism>
<dbReference type="Pfam" id="PF00132">
    <property type="entry name" value="Hexapep"/>
    <property type="match status" value="1"/>
</dbReference>
<proteinExistence type="predicted"/>
<dbReference type="eggNOG" id="arCOG01849">
    <property type="taxonomic scope" value="Archaea"/>
</dbReference>
<reference evidence="1 2" key="1">
    <citation type="journal article" date="2012" name="J. Bacteriol.">
        <title>Complete genome sequence of a thermophilic methanogen, Methanocella conradii HZ254, isolated from Chinese rice field soil.</title>
        <authorList>
            <person name="Lu Z."/>
            <person name="Lu Y."/>
        </authorList>
    </citation>
    <scope>NUCLEOTIDE SEQUENCE [LARGE SCALE GENOMIC DNA]</scope>
    <source>
        <strain evidence="2">DSM 24694 / JCM 17849 / CGMCC 1.5162 / HZ254</strain>
    </source>
</reference>
<dbReference type="CDD" id="cd04645">
    <property type="entry name" value="LbH_gamma_CA_like"/>
    <property type="match status" value="1"/>
</dbReference>
<dbReference type="GeneID" id="11970546"/>
<dbReference type="STRING" id="1041930.Mtc_0653"/>
<dbReference type="InterPro" id="IPR050484">
    <property type="entry name" value="Transf_Hexapept/Carb_Anhydrase"/>
</dbReference>
<accession>H8I6U7</accession>
<dbReference type="HOGENOM" id="CLU_064827_4_1_2"/>
<dbReference type="PANTHER" id="PTHR13061">
    <property type="entry name" value="DYNACTIN SUBUNIT P25"/>
    <property type="match status" value="1"/>
</dbReference>
<evidence type="ECO:0000313" key="1">
    <source>
        <dbReference type="EMBL" id="AFC99417.1"/>
    </source>
</evidence>
<dbReference type="Gene3D" id="2.160.10.10">
    <property type="entry name" value="Hexapeptide repeat proteins"/>
    <property type="match status" value="1"/>
</dbReference>
<dbReference type="InterPro" id="IPR047324">
    <property type="entry name" value="LbH_gamma_CA-like"/>
</dbReference>
<dbReference type="Proteomes" id="UP000005233">
    <property type="component" value="Chromosome"/>
</dbReference>
<dbReference type="RefSeq" id="WP_014405256.1">
    <property type="nucleotide sequence ID" value="NC_017034.1"/>
</dbReference>
<keyword evidence="2" id="KW-1185">Reference proteome</keyword>
<protein>
    <submittedName>
        <fullName evidence="1">Carbonic anhydrases/acetyltransferase, isoleucine patch superfamily</fullName>
    </submittedName>
</protein>
<sequence length="169" mass="17926">MIFDGLSRPRIAETAFVSKTACIVGDVLLGEESSVWYGAVLRGDEASITVGRRTNVQDNVVIHADKGEDVLIGEGVTIGHGAIIHGCTIGNYSLIGMGAIILSKAKIGERCIIGAGAVVKEGDVVPDGSLVVGVPGKIIKKLTPEQARRLEYSCEEYVRLARKYKEAMG</sequence>
<dbReference type="PANTHER" id="PTHR13061:SF29">
    <property type="entry name" value="GAMMA CARBONIC ANHYDRASE-LIKE 1, MITOCHONDRIAL-RELATED"/>
    <property type="match status" value="1"/>
</dbReference>
<dbReference type="OrthoDB" id="10940at2157"/>
<dbReference type="AlphaFoldDB" id="H8I6U7"/>
<dbReference type="SUPFAM" id="SSF51161">
    <property type="entry name" value="Trimeric LpxA-like enzymes"/>
    <property type="match status" value="1"/>
</dbReference>
<dbReference type="InterPro" id="IPR011004">
    <property type="entry name" value="Trimer_LpxA-like_sf"/>
</dbReference>
<name>H8I6U7_METCZ</name>
<dbReference type="InterPro" id="IPR001451">
    <property type="entry name" value="Hexapep"/>
</dbReference>
<evidence type="ECO:0000313" key="2">
    <source>
        <dbReference type="Proteomes" id="UP000005233"/>
    </source>
</evidence>
<dbReference type="EMBL" id="CP003243">
    <property type="protein sequence ID" value="AFC99417.1"/>
    <property type="molecule type" value="Genomic_DNA"/>
</dbReference>
<gene>
    <name evidence="1" type="ordered locus">Mtc_0653</name>
</gene>
<dbReference type="KEGG" id="mez:Mtc_0653"/>